<accession>A0A395I3Q4</accession>
<dbReference type="EMBL" id="KZ824273">
    <property type="protein sequence ID" value="RAL14832.1"/>
    <property type="molecule type" value="Genomic_DNA"/>
</dbReference>
<keyword evidence="1" id="KW-1133">Transmembrane helix</keyword>
<feature type="transmembrane region" description="Helical" evidence="1">
    <location>
        <begin position="20"/>
        <end position="41"/>
    </location>
</feature>
<dbReference type="Proteomes" id="UP000248961">
    <property type="component" value="Unassembled WGS sequence"/>
</dbReference>
<reference evidence="2 3" key="1">
    <citation type="submission" date="2018-02" db="EMBL/GenBank/DDBJ databases">
        <title>The genomes of Aspergillus section Nigri reveals drivers in fungal speciation.</title>
        <authorList>
            <consortium name="DOE Joint Genome Institute"/>
            <person name="Vesth T.C."/>
            <person name="Nybo J."/>
            <person name="Theobald S."/>
            <person name="Brandl J."/>
            <person name="Frisvad J.C."/>
            <person name="Nielsen K.F."/>
            <person name="Lyhne E.K."/>
            <person name="Kogle M.E."/>
            <person name="Kuo A."/>
            <person name="Riley R."/>
            <person name="Clum A."/>
            <person name="Nolan M."/>
            <person name="Lipzen A."/>
            <person name="Salamov A."/>
            <person name="Henrissat B."/>
            <person name="Wiebenga A."/>
            <person name="De vries R.P."/>
            <person name="Grigoriev I.V."/>
            <person name="Mortensen U.H."/>
            <person name="Andersen M.R."/>
            <person name="Baker S.E."/>
        </authorList>
    </citation>
    <scope>NUCLEOTIDE SEQUENCE [LARGE SCALE GENOMIC DNA]</scope>
    <source>
        <strain evidence="2 3">CBS 101889</strain>
    </source>
</reference>
<dbReference type="AlphaFoldDB" id="A0A395I3Q4"/>
<proteinExistence type="predicted"/>
<name>A0A395I3Q4_ASPHC</name>
<keyword evidence="1" id="KW-0812">Transmembrane</keyword>
<keyword evidence="1" id="KW-0472">Membrane</keyword>
<dbReference type="RefSeq" id="XP_025553986.1">
    <property type="nucleotide sequence ID" value="XM_025690883.1"/>
</dbReference>
<gene>
    <name evidence="2" type="ORF">BO97DRAFT_257936</name>
</gene>
<dbReference type="GeneID" id="37195172"/>
<sequence>MYSEKAKRSVRLFTIPYRFLFLSSTSLEWCSHLFYLSQVFFPLSRGLGVVFHSTVVYVSCLSVCVCVCVSIHPSTRAIHPSLLPVYHSIHPSLYNTCLHSSKRVTPLR</sequence>
<keyword evidence="3" id="KW-1185">Reference proteome</keyword>
<feature type="transmembrane region" description="Helical" evidence="1">
    <location>
        <begin position="47"/>
        <end position="71"/>
    </location>
</feature>
<organism evidence="2 3">
    <name type="scientific">Aspergillus homomorphus (strain CBS 101889)</name>
    <dbReference type="NCBI Taxonomy" id="1450537"/>
    <lineage>
        <taxon>Eukaryota</taxon>
        <taxon>Fungi</taxon>
        <taxon>Dikarya</taxon>
        <taxon>Ascomycota</taxon>
        <taxon>Pezizomycotina</taxon>
        <taxon>Eurotiomycetes</taxon>
        <taxon>Eurotiomycetidae</taxon>
        <taxon>Eurotiales</taxon>
        <taxon>Aspergillaceae</taxon>
        <taxon>Aspergillus</taxon>
        <taxon>Aspergillus subgen. Circumdati</taxon>
    </lineage>
</organism>
<protein>
    <submittedName>
        <fullName evidence="2">Uncharacterized protein</fullName>
    </submittedName>
</protein>
<evidence type="ECO:0000256" key="1">
    <source>
        <dbReference type="SAM" id="Phobius"/>
    </source>
</evidence>
<dbReference type="VEuPathDB" id="FungiDB:BO97DRAFT_257936"/>
<evidence type="ECO:0000313" key="3">
    <source>
        <dbReference type="Proteomes" id="UP000248961"/>
    </source>
</evidence>
<evidence type="ECO:0000313" key="2">
    <source>
        <dbReference type="EMBL" id="RAL14832.1"/>
    </source>
</evidence>